<name>A0A8J5GZG5_ZINOF</name>
<keyword evidence="6 10" id="KW-0472">Membrane</keyword>
<evidence type="ECO:0000256" key="8">
    <source>
        <dbReference type="SAM" id="Coils"/>
    </source>
</evidence>
<evidence type="ECO:0000256" key="10">
    <source>
        <dbReference type="SAM" id="Phobius"/>
    </source>
</evidence>
<feature type="region of interest" description="Disordered" evidence="9">
    <location>
        <begin position="415"/>
        <end position="481"/>
    </location>
</feature>
<evidence type="ECO:0000313" key="12">
    <source>
        <dbReference type="Proteomes" id="UP000734854"/>
    </source>
</evidence>
<keyword evidence="4 10" id="KW-1133">Transmembrane helix</keyword>
<organism evidence="11 12">
    <name type="scientific">Zingiber officinale</name>
    <name type="common">Ginger</name>
    <name type="synonym">Amomum zingiber</name>
    <dbReference type="NCBI Taxonomy" id="94328"/>
    <lineage>
        <taxon>Eukaryota</taxon>
        <taxon>Viridiplantae</taxon>
        <taxon>Streptophyta</taxon>
        <taxon>Embryophyta</taxon>
        <taxon>Tracheophyta</taxon>
        <taxon>Spermatophyta</taxon>
        <taxon>Magnoliopsida</taxon>
        <taxon>Liliopsida</taxon>
        <taxon>Zingiberales</taxon>
        <taxon>Zingiberaceae</taxon>
        <taxon>Zingiber</taxon>
    </lineage>
</organism>
<protein>
    <recommendedName>
        <fullName evidence="13">Proton pump-interactor 1</fullName>
    </recommendedName>
</protein>
<dbReference type="EMBL" id="JACMSC010000006">
    <property type="protein sequence ID" value="KAG6517104.1"/>
    <property type="molecule type" value="Genomic_DNA"/>
</dbReference>
<reference evidence="11 12" key="1">
    <citation type="submission" date="2020-08" db="EMBL/GenBank/DDBJ databases">
        <title>Plant Genome Project.</title>
        <authorList>
            <person name="Zhang R.-G."/>
        </authorList>
    </citation>
    <scope>NUCLEOTIDE SEQUENCE [LARGE SCALE GENOMIC DNA]</scope>
    <source>
        <tissue evidence="11">Rhizome</tissue>
    </source>
</reference>
<dbReference type="Proteomes" id="UP000734854">
    <property type="component" value="Unassembled WGS sequence"/>
</dbReference>
<feature type="compositionally biased region" description="Basic and acidic residues" evidence="9">
    <location>
        <begin position="375"/>
        <end position="389"/>
    </location>
</feature>
<feature type="compositionally biased region" description="Basic and acidic residues" evidence="9">
    <location>
        <begin position="434"/>
        <end position="455"/>
    </location>
</feature>
<keyword evidence="2" id="KW-1003">Cell membrane</keyword>
<evidence type="ECO:0000256" key="9">
    <source>
        <dbReference type="SAM" id="MobiDB-lite"/>
    </source>
</evidence>
<sequence length="616" mass="69766">MVMEILAHDTNQDNINEGTEEDNSFVAIKESKPETKHGNGHELVRPNVANGEAKEGDRSVDANFPRDAVEEWPAEKKIHNFYLVRYRTFEDPKLKSRIDNADKEVTKCTQNRVQITDALKAKRSERSNVILQLKPLTAEDKQYRMIMDEKRKSMEPLQDALGKLRNANIAVRERGMGLCSSEEELNDLIYSLNYHMQHESLSLVEEKQLIKEIKMLEGTRDKVISNASEKAKIQDSFGHKEAIQDQLINDDIGGVKKEKQAIRMKIKSLEDELKIIDDDISSLQEELENINKKRNKAFEALVELRKSRDEANSCFFQNRAVLNRAKDLAAKKDMTSLPDFVYSEVEKFMSDWSNGERAFREDYEKRILSSLDSRQLSRDGRMRNPDEKPIIPVEGPATRDLEAAPVKMATPAKLNAKQTEDVHLPQQDVIPNKKTQETNVKKSSKVVESRAKAEDPTSIADSPAIEKPQETPKPNEIDAVKLKEVKREEEIAKAKLAFERKKKQAEKAAAKAVEKEKRLRKKAGGSAPDAPTEEPEVESKVSEPEEVPVDTDTPVAENSKGRKDNARFRNRPTGRGQVPKIMLKRKKTPSYWIWAAPAAVAAVLLAAAAFYYLAST</sequence>
<feature type="compositionally biased region" description="Basic and acidic residues" evidence="9">
    <location>
        <begin position="500"/>
        <end position="517"/>
    </location>
</feature>
<evidence type="ECO:0000256" key="7">
    <source>
        <dbReference type="ARBA" id="ARBA00038080"/>
    </source>
</evidence>
<evidence type="ECO:0008006" key="13">
    <source>
        <dbReference type="Google" id="ProtNLM"/>
    </source>
</evidence>
<feature type="transmembrane region" description="Helical" evidence="10">
    <location>
        <begin position="591"/>
        <end position="614"/>
    </location>
</feature>
<dbReference type="PANTHER" id="PTHR32219:SF2">
    <property type="entry name" value="PROTON PUMP-INTERACTOR 1"/>
    <property type="match status" value="1"/>
</dbReference>
<evidence type="ECO:0000256" key="4">
    <source>
        <dbReference type="ARBA" id="ARBA00022989"/>
    </source>
</evidence>
<gene>
    <name evidence="11" type="ORF">ZIOFF_020484</name>
</gene>
<keyword evidence="12" id="KW-1185">Reference proteome</keyword>
<feature type="region of interest" description="Disordered" evidence="9">
    <location>
        <begin position="500"/>
        <end position="578"/>
    </location>
</feature>
<accession>A0A8J5GZG5</accession>
<evidence type="ECO:0000313" key="11">
    <source>
        <dbReference type="EMBL" id="KAG6517104.1"/>
    </source>
</evidence>
<keyword evidence="3 10" id="KW-0812">Transmembrane</keyword>
<dbReference type="PANTHER" id="PTHR32219">
    <property type="entry name" value="RNA-BINDING PROTEIN YLMH-RELATED"/>
    <property type="match status" value="1"/>
</dbReference>
<evidence type="ECO:0000256" key="3">
    <source>
        <dbReference type="ARBA" id="ARBA00022692"/>
    </source>
</evidence>
<dbReference type="AlphaFoldDB" id="A0A8J5GZG5"/>
<evidence type="ECO:0000256" key="6">
    <source>
        <dbReference type="ARBA" id="ARBA00023136"/>
    </source>
</evidence>
<evidence type="ECO:0000256" key="1">
    <source>
        <dbReference type="ARBA" id="ARBA00004162"/>
    </source>
</evidence>
<evidence type="ECO:0000256" key="5">
    <source>
        <dbReference type="ARBA" id="ARBA00023054"/>
    </source>
</evidence>
<feature type="compositionally biased region" description="Basic and acidic residues" evidence="9">
    <location>
        <begin position="467"/>
        <end position="481"/>
    </location>
</feature>
<comment type="caution">
    <text evidence="11">The sequence shown here is derived from an EMBL/GenBank/DDBJ whole genome shotgun (WGS) entry which is preliminary data.</text>
</comment>
<feature type="region of interest" description="Disordered" evidence="9">
    <location>
        <begin position="374"/>
        <end position="397"/>
    </location>
</feature>
<evidence type="ECO:0000256" key="2">
    <source>
        <dbReference type="ARBA" id="ARBA00022475"/>
    </source>
</evidence>
<comment type="similarity">
    <text evidence="7">Belongs to the plant Proton pump-interactor protein family.</text>
</comment>
<dbReference type="InterPro" id="IPR055282">
    <property type="entry name" value="PPI1-4"/>
</dbReference>
<dbReference type="GO" id="GO:0005886">
    <property type="term" value="C:plasma membrane"/>
    <property type="evidence" value="ECO:0007669"/>
    <property type="project" value="UniProtKB-SubCell"/>
</dbReference>
<proteinExistence type="inferred from homology"/>
<keyword evidence="5 8" id="KW-0175">Coiled coil</keyword>
<comment type="subcellular location">
    <subcellularLocation>
        <location evidence="1">Cell membrane</location>
        <topology evidence="1">Single-pass membrane protein</topology>
    </subcellularLocation>
</comment>
<feature type="coiled-coil region" evidence="8">
    <location>
        <begin position="252"/>
        <end position="307"/>
    </location>
</feature>